<gene>
    <name evidence="1" type="ORF">F5148DRAFT_1229219</name>
</gene>
<evidence type="ECO:0000313" key="2">
    <source>
        <dbReference type="Proteomes" id="UP001207468"/>
    </source>
</evidence>
<organism evidence="1 2">
    <name type="scientific">Russula earlei</name>
    <dbReference type="NCBI Taxonomy" id="71964"/>
    <lineage>
        <taxon>Eukaryota</taxon>
        <taxon>Fungi</taxon>
        <taxon>Dikarya</taxon>
        <taxon>Basidiomycota</taxon>
        <taxon>Agaricomycotina</taxon>
        <taxon>Agaricomycetes</taxon>
        <taxon>Russulales</taxon>
        <taxon>Russulaceae</taxon>
        <taxon>Russula</taxon>
    </lineage>
</organism>
<evidence type="ECO:0000313" key="1">
    <source>
        <dbReference type="EMBL" id="KAI9454526.1"/>
    </source>
</evidence>
<accession>A0ACC0TZA1</accession>
<comment type="caution">
    <text evidence="1">The sequence shown here is derived from an EMBL/GenBank/DDBJ whole genome shotgun (WGS) entry which is preliminary data.</text>
</comment>
<reference evidence="1" key="1">
    <citation type="submission" date="2021-03" db="EMBL/GenBank/DDBJ databases">
        <title>Evolutionary priming and transition to the ectomycorrhizal habit in an iconic lineage of mushroom-forming fungi: is preadaptation a requirement?</title>
        <authorList>
            <consortium name="DOE Joint Genome Institute"/>
            <person name="Looney B.P."/>
            <person name="Miyauchi S."/>
            <person name="Morin E."/>
            <person name="Drula E."/>
            <person name="Courty P.E."/>
            <person name="Chicoki N."/>
            <person name="Fauchery L."/>
            <person name="Kohler A."/>
            <person name="Kuo A."/>
            <person name="LaButti K."/>
            <person name="Pangilinan J."/>
            <person name="Lipzen A."/>
            <person name="Riley R."/>
            <person name="Andreopoulos W."/>
            <person name="He G."/>
            <person name="Johnson J."/>
            <person name="Barry K.W."/>
            <person name="Grigoriev I.V."/>
            <person name="Nagy L."/>
            <person name="Hibbett D."/>
            <person name="Henrissat B."/>
            <person name="Matheny P.B."/>
            <person name="Labbe J."/>
            <person name="Martin A.F."/>
        </authorList>
    </citation>
    <scope>NUCLEOTIDE SEQUENCE</scope>
    <source>
        <strain evidence="1">BPL698</strain>
    </source>
</reference>
<dbReference type="EMBL" id="JAGFNK010000271">
    <property type="protein sequence ID" value="KAI9454526.1"/>
    <property type="molecule type" value="Genomic_DNA"/>
</dbReference>
<dbReference type="Proteomes" id="UP001207468">
    <property type="component" value="Unassembled WGS sequence"/>
</dbReference>
<feature type="non-terminal residue" evidence="1">
    <location>
        <position position="75"/>
    </location>
</feature>
<proteinExistence type="predicted"/>
<name>A0ACC0TZA1_9AGAM</name>
<protein>
    <submittedName>
        <fullName evidence="1">Uncharacterized protein</fullName>
    </submittedName>
</protein>
<sequence>MGWGHACSVCIMSNVLSESLRAVVLVSLCPGMWAWCGEAGGGVVWLWHVKCVVAMWCCWCHPSCCHCHCFCCCCC</sequence>
<keyword evidence="2" id="KW-1185">Reference proteome</keyword>